<dbReference type="Pfam" id="PF00326">
    <property type="entry name" value="Peptidase_S9"/>
    <property type="match status" value="1"/>
</dbReference>
<name>A0A2V1IP29_9BACT</name>
<accession>A0A2V1IP29</accession>
<evidence type="ECO:0000313" key="3">
    <source>
        <dbReference type="EMBL" id="PWB06165.1"/>
    </source>
</evidence>
<feature type="domain" description="Peptidase S9 prolyl oligopeptidase catalytic" evidence="2">
    <location>
        <begin position="244"/>
        <end position="434"/>
    </location>
</feature>
<comment type="caution">
    <text evidence="3">The sequence shown here is derived from an EMBL/GenBank/DDBJ whole genome shotgun (WGS) entry which is preliminary data.</text>
</comment>
<evidence type="ECO:0000313" key="4">
    <source>
        <dbReference type="Proteomes" id="UP000244925"/>
    </source>
</evidence>
<evidence type="ECO:0000256" key="1">
    <source>
        <dbReference type="ARBA" id="ARBA00022801"/>
    </source>
</evidence>
<dbReference type="PANTHER" id="PTHR42776">
    <property type="entry name" value="SERINE PEPTIDASE S9 FAMILY MEMBER"/>
    <property type="match status" value="1"/>
</dbReference>
<dbReference type="AlphaFoldDB" id="A0A2V1IP29"/>
<protein>
    <recommendedName>
        <fullName evidence="2">Peptidase S9 prolyl oligopeptidase catalytic domain-containing protein</fullName>
    </recommendedName>
</protein>
<dbReference type="GO" id="GO:0004252">
    <property type="term" value="F:serine-type endopeptidase activity"/>
    <property type="evidence" value="ECO:0007669"/>
    <property type="project" value="TreeGrafter"/>
</dbReference>
<proteinExistence type="predicted"/>
<dbReference type="GO" id="GO:0006508">
    <property type="term" value="P:proteolysis"/>
    <property type="evidence" value="ECO:0007669"/>
    <property type="project" value="InterPro"/>
</dbReference>
<dbReference type="InterPro" id="IPR001375">
    <property type="entry name" value="Peptidase_S9_cat"/>
</dbReference>
<dbReference type="Gene3D" id="3.40.50.1820">
    <property type="entry name" value="alpha/beta hydrolase"/>
    <property type="match status" value="1"/>
</dbReference>
<evidence type="ECO:0000259" key="2">
    <source>
        <dbReference type="Pfam" id="PF00326"/>
    </source>
</evidence>
<dbReference type="EMBL" id="PUBV01000032">
    <property type="protein sequence ID" value="PWB06165.1"/>
    <property type="molecule type" value="Genomic_DNA"/>
</dbReference>
<sequence length="459" mass="52161">MKRIFRNYPIANDVAEVFHYDYSDSISSCMKSMNGIFHSQNLPVNLNLRSKRHTLAVPGWDFDNGNILSLPTKICEWAVGAIEDDYYIAYTYWSGNSLILLVSKVHKRLWLNPEINAFDCARNILTIKKGINSHLRFDGAKFLWRTYETAVISSSYKSYFYDIVHGNVVQTSNTSTVLKNGYPRQLLIEHGRAHFVFLRRCGIYCIHIYPKKRDIKAPAIVICLGGPFIKVPDIRFLPNLYHHFSNEGYHVIIPLRRGVIGLSSEWEQELYGRYGIADVEDILSSTREFVMEFEPTVDSNRLGLYGASYGGYSALLINGKHNKELLFKSVVSHCGVYDLSTYPFHSSGNARDIMMEYGHTDDIVAYAKNVIDINPASFVNDWNVSTLLVHTIDDTTTWFGQSVSAYNAALKNHCRNISLILTHGGHSYNISKEEAIEDAIVNHFNTALKTQQTKSLITI</sequence>
<keyword evidence="1" id="KW-0378">Hydrolase</keyword>
<keyword evidence="4" id="KW-1185">Reference proteome</keyword>
<dbReference type="SUPFAM" id="SSF53474">
    <property type="entry name" value="alpha/beta-Hydrolases"/>
    <property type="match status" value="1"/>
</dbReference>
<gene>
    <name evidence="3" type="ORF">C5O25_11090</name>
</gene>
<dbReference type="PANTHER" id="PTHR42776:SF27">
    <property type="entry name" value="DIPEPTIDYL PEPTIDASE FAMILY MEMBER 6"/>
    <property type="match status" value="1"/>
</dbReference>
<dbReference type="RefSeq" id="WP_107036808.1">
    <property type="nucleotide sequence ID" value="NZ_CAOMDK010000007.1"/>
</dbReference>
<organism evidence="3 4">
    <name type="scientific">Paramuribaculum intestinale</name>
    <dbReference type="NCBI Taxonomy" id="2094151"/>
    <lineage>
        <taxon>Bacteria</taxon>
        <taxon>Pseudomonadati</taxon>
        <taxon>Bacteroidota</taxon>
        <taxon>Bacteroidia</taxon>
        <taxon>Bacteroidales</taxon>
        <taxon>Muribaculaceae</taxon>
        <taxon>Paramuribaculum</taxon>
    </lineage>
</organism>
<dbReference type="Proteomes" id="UP000244925">
    <property type="component" value="Unassembled WGS sequence"/>
</dbReference>
<dbReference type="InterPro" id="IPR029058">
    <property type="entry name" value="AB_hydrolase_fold"/>
</dbReference>
<reference evidence="4" key="1">
    <citation type="submission" date="2018-02" db="EMBL/GenBank/DDBJ databases">
        <authorList>
            <person name="Clavel T."/>
            <person name="Strowig T."/>
        </authorList>
    </citation>
    <scope>NUCLEOTIDE SEQUENCE [LARGE SCALE GENOMIC DNA]</scope>
    <source>
        <strain evidence="4">DSM 100764</strain>
    </source>
</reference>